<comment type="caution">
    <text evidence="9">The sequence shown here is derived from an EMBL/GenBank/DDBJ whole genome shotgun (WGS) entry which is preliminary data.</text>
</comment>
<comment type="subcellular location">
    <subcellularLocation>
        <location evidence="1">Cell membrane</location>
        <topology evidence="1">Multi-pass membrane protein</topology>
    </subcellularLocation>
</comment>
<evidence type="ECO:0000256" key="7">
    <source>
        <dbReference type="SAM" id="Phobius"/>
    </source>
</evidence>
<dbReference type="InterPro" id="IPR037185">
    <property type="entry name" value="EmrE-like"/>
</dbReference>
<organism evidence="9 10">
    <name type="scientific">Cymbomonas tetramitiformis</name>
    <dbReference type="NCBI Taxonomy" id="36881"/>
    <lineage>
        <taxon>Eukaryota</taxon>
        <taxon>Viridiplantae</taxon>
        <taxon>Chlorophyta</taxon>
        <taxon>Pyramimonadophyceae</taxon>
        <taxon>Pyramimonadales</taxon>
        <taxon>Pyramimonadaceae</taxon>
        <taxon>Cymbomonas</taxon>
    </lineage>
</organism>
<keyword evidence="5 7" id="KW-1133">Transmembrane helix</keyword>
<feature type="transmembrane region" description="Helical" evidence="7">
    <location>
        <begin position="267"/>
        <end position="287"/>
    </location>
</feature>
<accession>A0AAE0LB87</accession>
<feature type="transmembrane region" description="Helical" evidence="7">
    <location>
        <begin position="163"/>
        <end position="180"/>
    </location>
</feature>
<comment type="similarity">
    <text evidence="2">Belongs to the drug/metabolite transporter (DMT) superfamily. Plant drug/metabolite exporter (P-DME) (TC 2.A.7.4) family.</text>
</comment>
<keyword evidence="6 7" id="KW-0472">Membrane</keyword>
<dbReference type="EMBL" id="LGRX02005411">
    <property type="protein sequence ID" value="KAK3278479.1"/>
    <property type="molecule type" value="Genomic_DNA"/>
</dbReference>
<evidence type="ECO:0000256" key="4">
    <source>
        <dbReference type="ARBA" id="ARBA00022692"/>
    </source>
</evidence>
<dbReference type="InterPro" id="IPR051258">
    <property type="entry name" value="Diverse_Substrate_Transporter"/>
</dbReference>
<evidence type="ECO:0000313" key="9">
    <source>
        <dbReference type="EMBL" id="KAK3278479.1"/>
    </source>
</evidence>
<evidence type="ECO:0000313" key="10">
    <source>
        <dbReference type="Proteomes" id="UP001190700"/>
    </source>
</evidence>
<keyword evidence="3" id="KW-1003">Cell membrane</keyword>
<feature type="transmembrane region" description="Helical" evidence="7">
    <location>
        <begin position="130"/>
        <end position="151"/>
    </location>
</feature>
<dbReference type="PANTHER" id="PTHR42920">
    <property type="entry name" value="OS03G0707200 PROTEIN-RELATED"/>
    <property type="match status" value="1"/>
</dbReference>
<feature type="transmembrane region" description="Helical" evidence="7">
    <location>
        <begin position="238"/>
        <end position="255"/>
    </location>
</feature>
<reference evidence="9 10" key="1">
    <citation type="journal article" date="2015" name="Genome Biol. Evol.">
        <title>Comparative Genomics of a Bacterivorous Green Alga Reveals Evolutionary Causalities and Consequences of Phago-Mixotrophic Mode of Nutrition.</title>
        <authorList>
            <person name="Burns J.A."/>
            <person name="Paasch A."/>
            <person name="Narechania A."/>
            <person name="Kim E."/>
        </authorList>
    </citation>
    <scope>NUCLEOTIDE SEQUENCE [LARGE SCALE GENOMIC DNA]</scope>
    <source>
        <strain evidence="9 10">PLY_AMNH</strain>
    </source>
</reference>
<dbReference type="SUPFAM" id="SSF103481">
    <property type="entry name" value="Multidrug resistance efflux transporter EmrE"/>
    <property type="match status" value="2"/>
</dbReference>
<keyword evidence="4 7" id="KW-0812">Transmembrane</keyword>
<gene>
    <name evidence="9" type="ORF">CYMTET_13585</name>
</gene>
<evidence type="ECO:0000259" key="8">
    <source>
        <dbReference type="Pfam" id="PF00892"/>
    </source>
</evidence>
<feature type="domain" description="EamA" evidence="8">
    <location>
        <begin position="235"/>
        <end position="383"/>
    </location>
</feature>
<evidence type="ECO:0000256" key="6">
    <source>
        <dbReference type="ARBA" id="ARBA00023136"/>
    </source>
</evidence>
<keyword evidence="10" id="KW-1185">Reference proteome</keyword>
<name>A0AAE0LB87_9CHLO</name>
<dbReference type="GO" id="GO:0005886">
    <property type="term" value="C:plasma membrane"/>
    <property type="evidence" value="ECO:0007669"/>
    <property type="project" value="UniProtKB-SubCell"/>
</dbReference>
<feature type="transmembrane region" description="Helical" evidence="7">
    <location>
        <begin position="186"/>
        <end position="203"/>
    </location>
</feature>
<sequence>MWSARFSTPRSAHCRLFCRVPGQGSAKPSQRKIAHCQQWGRPRTNIAVKTRRSFRFKTYNSSNRKLVENHNLQTPLERPPRQPAVAERGQLWDKVPARIQGLILLNLLTFLFGSNMTVVKEVQDTMDPSVFSALRFGLASLFFLPMMPAALGDASVRRMGLELGTISGLAYCAQAVGLLSTDASQASFLSAFTVIVVPLLAGLTGKKITATTWGACVVSITGVMMLEAGGSPPTMGDAWILLSAFLFGMHIFRTEHHTKQLQAQQRMQLTGLQLTVIAVLAAAFGIAEHSSTILADSTLWSVSSAASLLGRLPWPELFYTGLVSTAGCLWIELTALENVEAVDAAIIYTLEPLWGAGFAWLMLGERWGPEGWIGAALIMSGCLAAQLGQQEGEGKLEALSSNDSLGQHNDWAHDGSTLHSEDALSSNDFMSLHNEWAHDGSTCHSENEALSSDDFMCLHNDWAHDGSTRHSEDPLDARKVGSAELEILQHTGIYTRKSVKIRNSEKSSKSAALDRN</sequence>
<feature type="transmembrane region" description="Helical" evidence="7">
    <location>
        <begin position="99"/>
        <end position="118"/>
    </location>
</feature>
<dbReference type="Pfam" id="PF00892">
    <property type="entry name" value="EamA"/>
    <property type="match status" value="2"/>
</dbReference>
<dbReference type="Proteomes" id="UP001190700">
    <property type="component" value="Unassembled WGS sequence"/>
</dbReference>
<dbReference type="PANTHER" id="PTHR42920:SF26">
    <property type="entry name" value="OS03G0707200 PROTEIN"/>
    <property type="match status" value="1"/>
</dbReference>
<evidence type="ECO:0000256" key="5">
    <source>
        <dbReference type="ARBA" id="ARBA00022989"/>
    </source>
</evidence>
<dbReference type="AlphaFoldDB" id="A0AAE0LB87"/>
<evidence type="ECO:0000256" key="2">
    <source>
        <dbReference type="ARBA" id="ARBA00007635"/>
    </source>
</evidence>
<evidence type="ECO:0000256" key="3">
    <source>
        <dbReference type="ARBA" id="ARBA00022475"/>
    </source>
</evidence>
<proteinExistence type="inferred from homology"/>
<protein>
    <recommendedName>
        <fullName evidence="8">EamA domain-containing protein</fullName>
    </recommendedName>
</protein>
<feature type="transmembrane region" description="Helical" evidence="7">
    <location>
        <begin position="210"/>
        <end position="226"/>
    </location>
</feature>
<dbReference type="InterPro" id="IPR000620">
    <property type="entry name" value="EamA_dom"/>
</dbReference>
<feature type="domain" description="EamA" evidence="8">
    <location>
        <begin position="101"/>
        <end position="226"/>
    </location>
</feature>
<evidence type="ECO:0000256" key="1">
    <source>
        <dbReference type="ARBA" id="ARBA00004651"/>
    </source>
</evidence>